<dbReference type="OrthoDB" id="9425590at2759"/>
<dbReference type="InterPro" id="IPR050127">
    <property type="entry name" value="Serine_Proteases_S1"/>
</dbReference>
<evidence type="ECO:0000256" key="2">
    <source>
        <dbReference type="ARBA" id="ARBA00022525"/>
    </source>
</evidence>
<dbReference type="InterPro" id="IPR043504">
    <property type="entry name" value="Peptidase_S1_PA_chymotrypsin"/>
</dbReference>
<comment type="subcellular location">
    <subcellularLocation>
        <location evidence="1">Secreted</location>
        <location evidence="1">Extracellular space</location>
    </subcellularLocation>
</comment>
<dbReference type="InParanoid" id="A0A7E5WEJ7"/>
<evidence type="ECO:0000256" key="5">
    <source>
        <dbReference type="ARBA" id="ARBA00022825"/>
    </source>
</evidence>
<keyword evidence="6" id="KW-1015">Disulfide bond</keyword>
<dbReference type="AlphaFoldDB" id="A0A7E5WEJ7"/>
<dbReference type="Gene3D" id="2.40.10.10">
    <property type="entry name" value="Trypsin-like serine proteases"/>
    <property type="match status" value="1"/>
</dbReference>
<dbReference type="PANTHER" id="PTHR24264:SF65">
    <property type="entry name" value="SRCR DOMAIN-CONTAINING PROTEIN"/>
    <property type="match status" value="1"/>
</dbReference>
<keyword evidence="8" id="KW-1185">Reference proteome</keyword>
<accession>A0A7E5WEJ7</accession>
<dbReference type="GO" id="GO:0005615">
    <property type="term" value="C:extracellular space"/>
    <property type="evidence" value="ECO:0007669"/>
    <property type="project" value="TreeGrafter"/>
</dbReference>
<dbReference type="PRINTS" id="PR00722">
    <property type="entry name" value="CHYMOTRYPSIN"/>
</dbReference>
<evidence type="ECO:0000256" key="6">
    <source>
        <dbReference type="ARBA" id="ARBA00023157"/>
    </source>
</evidence>
<dbReference type="SUPFAM" id="SSF50494">
    <property type="entry name" value="Trypsin-like serine proteases"/>
    <property type="match status" value="1"/>
</dbReference>
<gene>
    <name evidence="9" type="primary">LOC113501966</name>
</gene>
<dbReference type="Pfam" id="PF00089">
    <property type="entry name" value="Trypsin"/>
    <property type="match status" value="1"/>
</dbReference>
<dbReference type="GeneID" id="113501966"/>
<dbReference type="FunFam" id="2.40.10.10:FF:000036">
    <property type="entry name" value="Trypsin beta"/>
    <property type="match status" value="1"/>
</dbReference>
<dbReference type="InterPro" id="IPR009003">
    <property type="entry name" value="Peptidase_S1_PA"/>
</dbReference>
<keyword evidence="4" id="KW-0378">Hydrolase</keyword>
<evidence type="ECO:0000256" key="3">
    <source>
        <dbReference type="ARBA" id="ARBA00022670"/>
    </source>
</evidence>
<dbReference type="GO" id="GO:0004252">
    <property type="term" value="F:serine-type endopeptidase activity"/>
    <property type="evidence" value="ECO:0007669"/>
    <property type="project" value="InterPro"/>
</dbReference>
<keyword evidence="3" id="KW-0645">Protease</keyword>
<evidence type="ECO:0000313" key="9">
    <source>
        <dbReference type="RefSeq" id="XP_026739099.1"/>
    </source>
</evidence>
<dbReference type="InterPro" id="IPR001254">
    <property type="entry name" value="Trypsin_dom"/>
</dbReference>
<protein>
    <submittedName>
        <fullName evidence="9">Trypsin CFT-1-like</fullName>
    </submittedName>
</protein>
<evidence type="ECO:0000256" key="1">
    <source>
        <dbReference type="ARBA" id="ARBA00004239"/>
    </source>
</evidence>
<feature type="domain" description="Peptidase S1" evidence="7">
    <location>
        <begin position="1"/>
        <end position="172"/>
    </location>
</feature>
<dbReference type="CDD" id="cd00190">
    <property type="entry name" value="Tryp_SPc"/>
    <property type="match status" value="1"/>
</dbReference>
<dbReference type="InterPro" id="IPR001314">
    <property type="entry name" value="Peptidase_S1A"/>
</dbReference>
<dbReference type="SMART" id="SM00020">
    <property type="entry name" value="Tryp_SPc"/>
    <property type="match status" value="1"/>
</dbReference>
<reference evidence="9" key="1">
    <citation type="submission" date="2025-08" db="UniProtKB">
        <authorList>
            <consortium name="RefSeq"/>
        </authorList>
    </citation>
    <scope>IDENTIFICATION</scope>
</reference>
<dbReference type="RefSeq" id="XP_026739099.1">
    <property type="nucleotide sequence ID" value="XM_026883298.1"/>
</dbReference>
<sequence length="172" mass="18689">MDGNANSGGVVHNSQQIINHPIYNSRTVDNDIAIIRISGTFSYNNNVRAAAIAGSNYNLGDNQVVWATGWGRTSVSGSGSENLRHVQVWTVNKNTYNQHYRSIGKSITANMLCSGWLDVGGHDQCYGDSGGPLFHNRVIVGVCSWGESCALARFPSVNARVSRFTSWIHSNS</sequence>
<dbReference type="PANTHER" id="PTHR24264">
    <property type="entry name" value="TRYPSIN-RELATED"/>
    <property type="match status" value="1"/>
</dbReference>
<dbReference type="GO" id="GO:0006508">
    <property type="term" value="P:proteolysis"/>
    <property type="evidence" value="ECO:0007669"/>
    <property type="project" value="UniProtKB-KW"/>
</dbReference>
<dbReference type="PROSITE" id="PS00135">
    <property type="entry name" value="TRYPSIN_SER"/>
    <property type="match status" value="1"/>
</dbReference>
<keyword evidence="2" id="KW-0964">Secreted</keyword>
<dbReference type="Proteomes" id="UP000322000">
    <property type="component" value="Chromosome 16"/>
</dbReference>
<proteinExistence type="predicted"/>
<organism evidence="8 9">
    <name type="scientific">Trichoplusia ni</name>
    <name type="common">Cabbage looper</name>
    <dbReference type="NCBI Taxonomy" id="7111"/>
    <lineage>
        <taxon>Eukaryota</taxon>
        <taxon>Metazoa</taxon>
        <taxon>Ecdysozoa</taxon>
        <taxon>Arthropoda</taxon>
        <taxon>Hexapoda</taxon>
        <taxon>Insecta</taxon>
        <taxon>Pterygota</taxon>
        <taxon>Neoptera</taxon>
        <taxon>Endopterygota</taxon>
        <taxon>Lepidoptera</taxon>
        <taxon>Glossata</taxon>
        <taxon>Ditrysia</taxon>
        <taxon>Noctuoidea</taxon>
        <taxon>Noctuidae</taxon>
        <taxon>Plusiinae</taxon>
        <taxon>Trichoplusia</taxon>
    </lineage>
</organism>
<dbReference type="PROSITE" id="PS50240">
    <property type="entry name" value="TRYPSIN_DOM"/>
    <property type="match status" value="1"/>
</dbReference>
<name>A0A7E5WEJ7_TRINI</name>
<evidence type="ECO:0000313" key="8">
    <source>
        <dbReference type="Proteomes" id="UP000322000"/>
    </source>
</evidence>
<evidence type="ECO:0000259" key="7">
    <source>
        <dbReference type="PROSITE" id="PS50240"/>
    </source>
</evidence>
<dbReference type="InterPro" id="IPR033116">
    <property type="entry name" value="TRYPSIN_SER"/>
</dbReference>
<evidence type="ECO:0000256" key="4">
    <source>
        <dbReference type="ARBA" id="ARBA00022801"/>
    </source>
</evidence>
<keyword evidence="5" id="KW-0720">Serine protease</keyword>
<dbReference type="KEGG" id="tnl:113501966"/>